<feature type="domain" description="YetF C-terminal" evidence="8">
    <location>
        <begin position="82"/>
        <end position="151"/>
    </location>
</feature>
<feature type="transmembrane region" description="Helical" evidence="7">
    <location>
        <begin position="6"/>
        <end position="24"/>
    </location>
</feature>
<keyword evidence="4 7" id="KW-0812">Transmembrane</keyword>
<dbReference type="InterPro" id="IPR007353">
    <property type="entry name" value="DUF421"/>
</dbReference>
<evidence type="ECO:0000256" key="3">
    <source>
        <dbReference type="ARBA" id="ARBA00022475"/>
    </source>
</evidence>
<dbReference type="Gene3D" id="3.30.240.20">
    <property type="entry name" value="bsu07140 like domains"/>
    <property type="match status" value="1"/>
</dbReference>
<evidence type="ECO:0000256" key="4">
    <source>
        <dbReference type="ARBA" id="ARBA00022692"/>
    </source>
</evidence>
<keyword evidence="10" id="KW-1185">Reference proteome</keyword>
<dbReference type="AlphaFoldDB" id="A0A0M6XLI6"/>
<reference evidence="9 10" key="1">
    <citation type="submission" date="2015-07" db="EMBL/GenBank/DDBJ databases">
        <authorList>
            <person name="Noorani M."/>
        </authorList>
    </citation>
    <scope>NUCLEOTIDE SEQUENCE [LARGE SCALE GENOMIC DNA]</scope>
    <source>
        <strain evidence="9 10">CECT 5088</strain>
    </source>
</reference>
<dbReference type="PANTHER" id="PTHR34582:SF6">
    <property type="entry name" value="UPF0702 TRANSMEMBRANE PROTEIN YCAP"/>
    <property type="match status" value="1"/>
</dbReference>
<dbReference type="EMBL" id="CXPG01000012">
    <property type="protein sequence ID" value="CTQ32006.1"/>
    <property type="molecule type" value="Genomic_DNA"/>
</dbReference>
<dbReference type="OrthoDB" id="9793799at2"/>
<evidence type="ECO:0000313" key="10">
    <source>
        <dbReference type="Proteomes" id="UP000048908"/>
    </source>
</evidence>
<evidence type="ECO:0000313" key="9">
    <source>
        <dbReference type="EMBL" id="CTQ32006.1"/>
    </source>
</evidence>
<dbReference type="PANTHER" id="PTHR34582">
    <property type="entry name" value="UPF0702 TRANSMEMBRANE PROTEIN YCAP"/>
    <property type="match status" value="1"/>
</dbReference>
<evidence type="ECO:0000256" key="6">
    <source>
        <dbReference type="ARBA" id="ARBA00023136"/>
    </source>
</evidence>
<comment type="subcellular location">
    <subcellularLocation>
        <location evidence="1">Cell membrane</location>
        <topology evidence="1">Multi-pass membrane protein</topology>
    </subcellularLocation>
</comment>
<accession>A0A0M6XLI6</accession>
<evidence type="ECO:0000256" key="2">
    <source>
        <dbReference type="ARBA" id="ARBA00006448"/>
    </source>
</evidence>
<organism evidence="9 10">
    <name type="scientific">Jannaschia rubra</name>
    <dbReference type="NCBI Taxonomy" id="282197"/>
    <lineage>
        <taxon>Bacteria</taxon>
        <taxon>Pseudomonadati</taxon>
        <taxon>Pseudomonadota</taxon>
        <taxon>Alphaproteobacteria</taxon>
        <taxon>Rhodobacterales</taxon>
        <taxon>Roseobacteraceae</taxon>
        <taxon>Jannaschia</taxon>
    </lineage>
</organism>
<feature type="transmembrane region" description="Helical" evidence="7">
    <location>
        <begin position="36"/>
        <end position="53"/>
    </location>
</feature>
<dbReference type="Proteomes" id="UP000048908">
    <property type="component" value="Unassembled WGS sequence"/>
</dbReference>
<protein>
    <recommendedName>
        <fullName evidence="8">YetF C-terminal domain-containing protein</fullName>
    </recommendedName>
</protein>
<evidence type="ECO:0000256" key="1">
    <source>
        <dbReference type="ARBA" id="ARBA00004651"/>
    </source>
</evidence>
<dbReference type="Pfam" id="PF04239">
    <property type="entry name" value="DUF421"/>
    <property type="match status" value="1"/>
</dbReference>
<dbReference type="GO" id="GO:0005886">
    <property type="term" value="C:plasma membrane"/>
    <property type="evidence" value="ECO:0007669"/>
    <property type="project" value="UniProtKB-SubCell"/>
</dbReference>
<comment type="similarity">
    <text evidence="2">Belongs to the UPF0702 family.</text>
</comment>
<evidence type="ECO:0000256" key="5">
    <source>
        <dbReference type="ARBA" id="ARBA00022989"/>
    </source>
</evidence>
<sequence>MPGWATHLIDAAVMVPFMILCVRLAGLRAFSKMSSYDFAVTVSFGSVLAGTVLNPDTALWHGLMAMASLFAVQWVIGLMRERWSAVQELTDNNPILLMKDGKVLEGNMASAHITRSELSAKLREANVLHLTEVRAVVLETTGDVSVLHGKSLDDDLLDGVRPGNLNTPRVDAEPLRPDA</sequence>
<evidence type="ECO:0000256" key="7">
    <source>
        <dbReference type="SAM" id="Phobius"/>
    </source>
</evidence>
<dbReference type="RefSeq" id="WP_055681467.1">
    <property type="nucleotide sequence ID" value="NZ_CXPG01000012.1"/>
</dbReference>
<feature type="transmembrane region" description="Helical" evidence="7">
    <location>
        <begin position="59"/>
        <end position="79"/>
    </location>
</feature>
<dbReference type="InterPro" id="IPR023090">
    <property type="entry name" value="UPF0702_alpha/beta_dom_sf"/>
</dbReference>
<keyword evidence="6 7" id="KW-0472">Membrane</keyword>
<proteinExistence type="inferred from homology"/>
<keyword evidence="3" id="KW-1003">Cell membrane</keyword>
<gene>
    <name evidence="9" type="ORF">JAN5088_00765</name>
</gene>
<dbReference type="STRING" id="282197.SAMN04488517_104229"/>
<evidence type="ECO:0000259" key="8">
    <source>
        <dbReference type="Pfam" id="PF04239"/>
    </source>
</evidence>
<keyword evidence="5 7" id="KW-1133">Transmembrane helix</keyword>
<name>A0A0M6XLI6_9RHOB</name>